<dbReference type="RefSeq" id="WP_394831810.1">
    <property type="nucleotide sequence ID" value="NZ_CP089929.1"/>
</dbReference>
<accession>A0ABZ2KU42</accession>
<name>A0ABZ2KU42_9BACT</name>
<dbReference type="EMBL" id="CP089983">
    <property type="protein sequence ID" value="WXB02184.1"/>
    <property type="molecule type" value="Genomic_DNA"/>
</dbReference>
<evidence type="ECO:0000313" key="1">
    <source>
        <dbReference type="EMBL" id="WXB02184.1"/>
    </source>
</evidence>
<reference evidence="1" key="1">
    <citation type="submission" date="2021-12" db="EMBL/GenBank/DDBJ databases">
        <title>Discovery of the Pendulisporaceae a myxobacterial family with distinct sporulation behavior and unique specialized metabolism.</title>
        <authorList>
            <person name="Garcia R."/>
            <person name="Popoff A."/>
            <person name="Bader C.D."/>
            <person name="Loehr J."/>
            <person name="Walesch S."/>
            <person name="Walt C."/>
            <person name="Boldt J."/>
            <person name="Bunk B."/>
            <person name="Haeckl F.J.F.P.J."/>
            <person name="Gunesch A.P."/>
            <person name="Birkelbach J."/>
            <person name="Nuebel U."/>
            <person name="Pietschmann T."/>
            <person name="Bach T."/>
            <person name="Mueller R."/>
        </authorList>
    </citation>
    <scope>NUCLEOTIDE SEQUENCE</scope>
    <source>
        <strain evidence="1">MSr11367</strain>
    </source>
</reference>
<organism evidence="1 2">
    <name type="scientific">Pendulispora rubella</name>
    <dbReference type="NCBI Taxonomy" id="2741070"/>
    <lineage>
        <taxon>Bacteria</taxon>
        <taxon>Pseudomonadati</taxon>
        <taxon>Myxococcota</taxon>
        <taxon>Myxococcia</taxon>
        <taxon>Myxococcales</taxon>
        <taxon>Sorangiineae</taxon>
        <taxon>Pendulisporaceae</taxon>
        <taxon>Pendulispora</taxon>
    </lineage>
</organism>
<dbReference type="Proteomes" id="UP001374803">
    <property type="component" value="Chromosome"/>
</dbReference>
<keyword evidence="2" id="KW-1185">Reference proteome</keyword>
<gene>
    <name evidence="1" type="ORF">LVJ94_35370</name>
</gene>
<evidence type="ECO:0000313" key="2">
    <source>
        <dbReference type="Proteomes" id="UP001374803"/>
    </source>
</evidence>
<sequence length="144" mass="14930">MNLDVLRASFLAELEAMAHDRRAKTASTPRASRIRKTAQTLAIAADPKYAGILGRLAEEGASHKAELAGLGMLAGISADRLQAGARAKPGEDWQKKSLLGGETGHHLTDIAGLGVLAIPSAASHLTGRGRGLPLPKIAEAASPR</sequence>
<proteinExistence type="predicted"/>
<protein>
    <submittedName>
        <fullName evidence="1">Uncharacterized protein</fullName>
    </submittedName>
</protein>